<dbReference type="Proteomes" id="UP001218218">
    <property type="component" value="Unassembled WGS sequence"/>
</dbReference>
<proteinExistence type="predicted"/>
<dbReference type="EMBL" id="JARIHO010000141">
    <property type="protein sequence ID" value="KAJ7301207.1"/>
    <property type="molecule type" value="Genomic_DNA"/>
</dbReference>
<organism evidence="2 3">
    <name type="scientific">Mycena albidolilacea</name>
    <dbReference type="NCBI Taxonomy" id="1033008"/>
    <lineage>
        <taxon>Eukaryota</taxon>
        <taxon>Fungi</taxon>
        <taxon>Dikarya</taxon>
        <taxon>Basidiomycota</taxon>
        <taxon>Agaricomycotina</taxon>
        <taxon>Agaricomycetes</taxon>
        <taxon>Agaricomycetidae</taxon>
        <taxon>Agaricales</taxon>
        <taxon>Marasmiineae</taxon>
        <taxon>Mycenaceae</taxon>
        <taxon>Mycena</taxon>
    </lineage>
</organism>
<evidence type="ECO:0000313" key="3">
    <source>
        <dbReference type="Proteomes" id="UP001218218"/>
    </source>
</evidence>
<dbReference type="Gene3D" id="2.60.120.650">
    <property type="entry name" value="Cupin"/>
    <property type="match status" value="1"/>
</dbReference>
<feature type="region of interest" description="Disordered" evidence="1">
    <location>
        <begin position="400"/>
        <end position="499"/>
    </location>
</feature>
<dbReference type="SUPFAM" id="SSF51197">
    <property type="entry name" value="Clavaminate synthase-like"/>
    <property type="match status" value="1"/>
</dbReference>
<comment type="caution">
    <text evidence="2">The sequence shown here is derived from an EMBL/GenBank/DDBJ whole genome shotgun (WGS) entry which is preliminary data.</text>
</comment>
<evidence type="ECO:0008006" key="4">
    <source>
        <dbReference type="Google" id="ProtNLM"/>
    </source>
</evidence>
<reference evidence="2" key="1">
    <citation type="submission" date="2023-03" db="EMBL/GenBank/DDBJ databases">
        <title>Massive genome expansion in bonnet fungi (Mycena s.s.) driven by repeated elements and novel gene families across ecological guilds.</title>
        <authorList>
            <consortium name="Lawrence Berkeley National Laboratory"/>
            <person name="Harder C.B."/>
            <person name="Miyauchi S."/>
            <person name="Viragh M."/>
            <person name="Kuo A."/>
            <person name="Thoen E."/>
            <person name="Andreopoulos B."/>
            <person name="Lu D."/>
            <person name="Skrede I."/>
            <person name="Drula E."/>
            <person name="Henrissat B."/>
            <person name="Morin E."/>
            <person name="Kohler A."/>
            <person name="Barry K."/>
            <person name="LaButti K."/>
            <person name="Morin E."/>
            <person name="Salamov A."/>
            <person name="Lipzen A."/>
            <person name="Mereny Z."/>
            <person name="Hegedus B."/>
            <person name="Baldrian P."/>
            <person name="Stursova M."/>
            <person name="Weitz H."/>
            <person name="Taylor A."/>
            <person name="Grigoriev I.V."/>
            <person name="Nagy L.G."/>
            <person name="Martin F."/>
            <person name="Kauserud H."/>
        </authorList>
    </citation>
    <scope>NUCLEOTIDE SEQUENCE</scope>
    <source>
        <strain evidence="2">CBHHK002</strain>
    </source>
</reference>
<dbReference type="AlphaFoldDB" id="A0AAD6YYI4"/>
<protein>
    <recommendedName>
        <fullName evidence="4">JmjC domain-containing protein</fullName>
    </recommendedName>
</protein>
<accession>A0AAD6YYI4</accession>
<evidence type="ECO:0000313" key="2">
    <source>
        <dbReference type="EMBL" id="KAJ7301207.1"/>
    </source>
</evidence>
<evidence type="ECO:0000256" key="1">
    <source>
        <dbReference type="SAM" id="MobiDB-lite"/>
    </source>
</evidence>
<name>A0AAD6YYI4_9AGAR</name>
<keyword evidence="3" id="KW-1185">Reference proteome</keyword>
<feature type="compositionally biased region" description="Low complexity" evidence="1">
    <location>
        <begin position="416"/>
        <end position="443"/>
    </location>
</feature>
<gene>
    <name evidence="2" type="ORF">DFH08DRAFT_978987</name>
</gene>
<sequence>MNPLSSPLFAAPMPWLHASSKSDAFDAGTAASTIASHFQMPSDHLLPFMKAVETSNAWLTRPPDSEDMNDASNRTGVAQWAWKTELSSPVKPMNNTLRGYIPCLMLPLIFTDILLHVSKPDPAPVVERAPARSLHETSQLFLAKSNWVELLRECHRCHSRNIGNLSTAPDPRGADKKTALLKFWNDMRIENPLKNAIRNLALVALVLSLYMLASAVTGDVNFSREGRAAYLIQMATAQHIRLTEAEVLSAVDSTDIGVMMGPSLVAIAFTPLALLGPVSYLSKHYKSRIPLLDTWRDLGNRHRVVPDDPLGMLERFLWHLIFRLARKEIVETDLLRMFYEHETVKRMVSLEEAPVPPPGYGLSFVGDQLVNAVEDMYEEVLEEVPEVHITLPLEDTVRKPPVKKRRTEAAVGKTEASGSTRGSAAASTSSATAAGDAAGGRSSKAVELRPRSSKGKTPAVRKTDSSRVNNKPRPSKRARSVSPLSPSEQGDSGEDDGETRFPYKKLRWFDISDRWTLPAKRLAAELAEKARNPKLRLDACRLYKLASEEHTLRIEYWKYAPASDDPSAPLVATKHEYLYRPLDSTKGEMLYLDKIVASQPLKRSEDLDEDVPLHVHPDTQMLHSSGATKSADGKPLLPDLVPSATVSIAHVVHEDNWTRLTAEQRQGVLRIKAVLIVHRSPYRHDGRFIRFDEEGFEELTHLDRPAFVQNLGARKKHGPIDLLVGRPRDLLACRDMVEENIKNADSSGSQNKTQRLNMLSNTLPSKTLEMPAGWSDLATHEFACTWTEHLLEVPEFVFPWTEVNWAIFATSDAFTWIHGDVMFTVVTLPTGEKLWFLGRRRTDLLPDDLRGDMRSRFAFKTFNGWTDMTQVWVFERLHLSPYTTLYMPAGIPHCVASMTNCIGLGRHGVPASNLTHCVFVTLHNTVLSESTTNADHEPARRFLIRIFIFVALAFVDIRNGGTAAGGLGQRPTARMSAHLPNVTTCHGVLDLLALRSFVVLFLALNGTKYAYLVNGREKNVLPMDVETAREMSLVWKLAHNIVEHITQTFVFETVSSSAPVGVRDPSSFSNAADLALLTMAASMYRYLKEATSEEKKSLPAGFTAAAFKTQVVRILAMFDMHKDIDESWRKSHLFKDPAKEDLTSGSVLSQEFVRLASESSSSVQNPMLQPWDTSLLPFRLRRN</sequence>